<keyword evidence="2" id="KW-1185">Reference proteome</keyword>
<evidence type="ECO:0000313" key="1">
    <source>
        <dbReference type="EMBL" id="NEC54354.1"/>
    </source>
</evidence>
<protein>
    <submittedName>
        <fullName evidence="1">Uncharacterized protein</fullName>
    </submittedName>
</protein>
<comment type="caution">
    <text evidence="1">The sequence shown here is derived from an EMBL/GenBank/DDBJ whole genome shotgun (WGS) entry which is preliminary data.</text>
</comment>
<dbReference type="RefSeq" id="WP_157905100.1">
    <property type="nucleotide sequence ID" value="NZ_FOWC01000006.1"/>
</dbReference>
<proteinExistence type="predicted"/>
<reference evidence="1 2" key="1">
    <citation type="submission" date="2020-01" db="EMBL/GenBank/DDBJ databases">
        <title>Insect and environment-associated Actinomycetes.</title>
        <authorList>
            <person name="Currrie C."/>
            <person name="Chevrette M."/>
            <person name="Carlson C."/>
            <person name="Stubbendieck R."/>
            <person name="Wendt-Pienkowski E."/>
        </authorList>
    </citation>
    <scope>NUCLEOTIDE SEQUENCE [LARGE SCALE GENOMIC DNA]</scope>
    <source>
        <strain evidence="1 2">SID8386</strain>
    </source>
</reference>
<evidence type="ECO:0000313" key="2">
    <source>
        <dbReference type="Proteomes" id="UP000470404"/>
    </source>
</evidence>
<dbReference type="Proteomes" id="UP000470404">
    <property type="component" value="Unassembled WGS sequence"/>
</dbReference>
<name>A0ABX0BI19_9PSEU</name>
<gene>
    <name evidence="1" type="ORF">G3I59_01680</name>
</gene>
<accession>A0ABX0BI19</accession>
<organism evidence="1 2">
    <name type="scientific">Amycolatopsis rubida</name>
    <dbReference type="NCBI Taxonomy" id="112413"/>
    <lineage>
        <taxon>Bacteria</taxon>
        <taxon>Bacillati</taxon>
        <taxon>Actinomycetota</taxon>
        <taxon>Actinomycetes</taxon>
        <taxon>Pseudonocardiales</taxon>
        <taxon>Pseudonocardiaceae</taxon>
        <taxon>Amycolatopsis</taxon>
    </lineage>
</organism>
<dbReference type="EMBL" id="JAAGNC010000014">
    <property type="protein sequence ID" value="NEC54354.1"/>
    <property type="molecule type" value="Genomic_DNA"/>
</dbReference>
<sequence>MYPVLAAGIRPTRVDALPPQLAALNRTYLSTAELVVRPAAARERLSRF</sequence>